<keyword evidence="4" id="KW-1185">Reference proteome</keyword>
<feature type="compositionally biased region" description="Basic and acidic residues" evidence="2">
    <location>
        <begin position="28"/>
        <end position="42"/>
    </location>
</feature>
<proteinExistence type="predicted"/>
<evidence type="ECO:0000256" key="1">
    <source>
        <dbReference type="SAM" id="Coils"/>
    </source>
</evidence>
<feature type="region of interest" description="Disordered" evidence="2">
    <location>
        <begin position="28"/>
        <end position="55"/>
    </location>
</feature>
<dbReference type="OrthoDB" id="2440554at2759"/>
<dbReference type="EMBL" id="CAJVPJ010003367">
    <property type="protein sequence ID" value="CAG8639076.1"/>
    <property type="molecule type" value="Genomic_DNA"/>
</dbReference>
<dbReference type="Proteomes" id="UP000789572">
    <property type="component" value="Unassembled WGS sequence"/>
</dbReference>
<feature type="coiled-coil region" evidence="1">
    <location>
        <begin position="175"/>
        <end position="202"/>
    </location>
</feature>
<feature type="compositionally biased region" description="Polar residues" evidence="2">
    <location>
        <begin position="43"/>
        <end position="54"/>
    </location>
</feature>
<organism evidence="3 4">
    <name type="scientific">Paraglomus occultum</name>
    <dbReference type="NCBI Taxonomy" id="144539"/>
    <lineage>
        <taxon>Eukaryota</taxon>
        <taxon>Fungi</taxon>
        <taxon>Fungi incertae sedis</taxon>
        <taxon>Mucoromycota</taxon>
        <taxon>Glomeromycotina</taxon>
        <taxon>Glomeromycetes</taxon>
        <taxon>Paraglomerales</taxon>
        <taxon>Paraglomeraceae</taxon>
        <taxon>Paraglomus</taxon>
    </lineage>
</organism>
<keyword evidence="1" id="KW-0175">Coiled coil</keyword>
<evidence type="ECO:0000313" key="3">
    <source>
        <dbReference type="EMBL" id="CAG8639076.1"/>
    </source>
</evidence>
<sequence>MADIVAKRKAKKEAENIVNNLETKGKNAEQLKEQLEEVEKSKGQQSYEDNQSGIDNLKDELSKKVSQEEYCQIMVNTIEKNMAKYDIKSNELSPELKKELEKLKNGEIKDKNQVNEIEKKIAKNVGEKGSEKKINLILIEVLDALNSGQKDKIKKVKDKLNNFLFSTDIYEKALLSQKENDIKQALKNLENYSAQKQTNSNKFP</sequence>
<dbReference type="AlphaFoldDB" id="A0A9N9DJW8"/>
<evidence type="ECO:0000256" key="2">
    <source>
        <dbReference type="SAM" id="MobiDB-lite"/>
    </source>
</evidence>
<protein>
    <submittedName>
        <fullName evidence="3">10289_t:CDS:1</fullName>
    </submittedName>
</protein>
<reference evidence="3" key="1">
    <citation type="submission" date="2021-06" db="EMBL/GenBank/DDBJ databases">
        <authorList>
            <person name="Kallberg Y."/>
            <person name="Tangrot J."/>
            <person name="Rosling A."/>
        </authorList>
    </citation>
    <scope>NUCLEOTIDE SEQUENCE</scope>
    <source>
        <strain evidence="3">IA702</strain>
    </source>
</reference>
<name>A0A9N9DJW8_9GLOM</name>
<accession>A0A9N9DJW8</accession>
<comment type="caution">
    <text evidence="3">The sequence shown here is derived from an EMBL/GenBank/DDBJ whole genome shotgun (WGS) entry which is preliminary data.</text>
</comment>
<evidence type="ECO:0000313" key="4">
    <source>
        <dbReference type="Proteomes" id="UP000789572"/>
    </source>
</evidence>
<gene>
    <name evidence="3" type="ORF">POCULU_LOCUS9319</name>
</gene>